<dbReference type="GO" id="GO:0005524">
    <property type="term" value="F:ATP binding"/>
    <property type="evidence" value="ECO:0007669"/>
    <property type="project" value="UniProtKB-KW"/>
</dbReference>
<sequence>MEIRIGIVNSPRELNFETTQPAAEIEKTVADALESGAKFVKLLDGDGKVYLVPAASLAYIELGSEKTRRVGFVA</sequence>
<gene>
    <name evidence="1" type="ORF">GCM10025866_04720</name>
</gene>
<evidence type="ECO:0000313" key="2">
    <source>
        <dbReference type="Proteomes" id="UP001321498"/>
    </source>
</evidence>
<dbReference type="Pfam" id="PF11305">
    <property type="entry name" value="DUF3107"/>
    <property type="match status" value="1"/>
</dbReference>
<keyword evidence="1" id="KW-0067">ATP-binding</keyword>
<keyword evidence="1" id="KW-0547">Nucleotide-binding</keyword>
<proteinExistence type="predicted"/>
<reference evidence="2" key="1">
    <citation type="journal article" date="2019" name="Int. J. Syst. Evol. Microbiol.">
        <title>The Global Catalogue of Microorganisms (GCM) 10K type strain sequencing project: providing services to taxonomists for standard genome sequencing and annotation.</title>
        <authorList>
            <consortium name="The Broad Institute Genomics Platform"/>
            <consortium name="The Broad Institute Genome Sequencing Center for Infectious Disease"/>
            <person name="Wu L."/>
            <person name="Ma J."/>
        </authorList>
    </citation>
    <scope>NUCLEOTIDE SEQUENCE [LARGE SCALE GENOMIC DNA]</scope>
    <source>
        <strain evidence="2">NBRC 108725</strain>
    </source>
</reference>
<accession>A0ABM8G8Q3</accession>
<name>A0ABM8G8Q3_9MICO</name>
<dbReference type="EMBL" id="AP027731">
    <property type="protein sequence ID" value="BDZ44563.1"/>
    <property type="molecule type" value="Genomic_DNA"/>
</dbReference>
<dbReference type="RefSeq" id="WP_286278016.1">
    <property type="nucleotide sequence ID" value="NZ_AP027731.1"/>
</dbReference>
<dbReference type="InterPro" id="IPR021456">
    <property type="entry name" value="DUF3107"/>
</dbReference>
<protein>
    <submittedName>
        <fullName evidence="1">ATP-binding protein</fullName>
    </submittedName>
</protein>
<evidence type="ECO:0000313" key="1">
    <source>
        <dbReference type="EMBL" id="BDZ44563.1"/>
    </source>
</evidence>
<keyword evidence="2" id="KW-1185">Reference proteome</keyword>
<dbReference type="Proteomes" id="UP001321498">
    <property type="component" value="Chromosome"/>
</dbReference>
<organism evidence="1 2">
    <name type="scientific">Naasia aerilata</name>
    <dbReference type="NCBI Taxonomy" id="1162966"/>
    <lineage>
        <taxon>Bacteria</taxon>
        <taxon>Bacillati</taxon>
        <taxon>Actinomycetota</taxon>
        <taxon>Actinomycetes</taxon>
        <taxon>Micrococcales</taxon>
        <taxon>Microbacteriaceae</taxon>
        <taxon>Naasia</taxon>
    </lineage>
</organism>